<dbReference type="PIRSF" id="PIRSF000294">
    <property type="entry name" value="Cytochrome-c_peroxidase"/>
    <property type="match status" value="1"/>
</dbReference>
<organism evidence="12 13">
    <name type="scientific">Phaeocystidibacter luteus</name>
    <dbReference type="NCBI Taxonomy" id="911197"/>
    <lineage>
        <taxon>Bacteria</taxon>
        <taxon>Pseudomonadati</taxon>
        <taxon>Bacteroidota</taxon>
        <taxon>Flavobacteriia</taxon>
        <taxon>Flavobacteriales</taxon>
        <taxon>Phaeocystidibacteraceae</taxon>
        <taxon>Phaeocystidibacter</taxon>
    </lineage>
</organism>
<comment type="cofactor">
    <cofactor evidence="8">
        <name>heme</name>
        <dbReference type="ChEBI" id="CHEBI:30413"/>
    </cofactor>
    <text evidence="8">Binds 2 heme groups.</text>
</comment>
<sequence length="346" mass="39018">MPVRSKKYKLHLKAASAAFLFLVLIASCSHEEPAPEKAYYLRVPDHFPAMEFPEDNAFTIDRWELGRQLFFDPILSRDSSISCGSCHKAEFALSDNVDISPGVEGRIGFRNSPGLFNVGYYPRMMREGGVPTLEMQVLVPIQEHAEMDFNIVDAASRLANSEDYVRKSQRAYQRNPDPFVITRAIATYERTMISGGSRYDKYLQGQTSALSASEKRGMELFFSNRTDCSSCHSGIFFTNNDYENNGLYEAYTDEGRMRLTNDSADLGRFRVATLRNVEVTGPYMHNGSLPSLESVIEHYNSGGENHPNKSALIRPLALSASEKADLIDFLRSLTDHEFIADERFQP</sequence>
<keyword evidence="5" id="KW-0574">Periplasm</keyword>
<evidence type="ECO:0000256" key="2">
    <source>
        <dbReference type="ARBA" id="ARBA00022617"/>
    </source>
</evidence>
<dbReference type="InterPro" id="IPR026259">
    <property type="entry name" value="MauG/Cytc_peroxidase"/>
</dbReference>
<evidence type="ECO:0000256" key="4">
    <source>
        <dbReference type="ARBA" id="ARBA00022729"/>
    </source>
</evidence>
<dbReference type="OrthoDB" id="9805202at2"/>
<reference evidence="12 13" key="1">
    <citation type="submission" date="2019-09" db="EMBL/GenBank/DDBJ databases">
        <title>Genomes of family Cryomorphaceae.</title>
        <authorList>
            <person name="Bowman J.P."/>
        </authorList>
    </citation>
    <scope>NUCLEOTIDE SEQUENCE [LARGE SCALE GENOMIC DNA]</scope>
    <source>
        <strain evidence="12 13">LMG 25704</strain>
    </source>
</reference>
<evidence type="ECO:0000256" key="10">
    <source>
        <dbReference type="SAM" id="SignalP"/>
    </source>
</evidence>
<comment type="caution">
    <text evidence="12">The sequence shown here is derived from an EMBL/GenBank/DDBJ whole genome shotgun (WGS) entry which is preliminary data.</text>
</comment>
<dbReference type="GO" id="GO:0042597">
    <property type="term" value="C:periplasmic space"/>
    <property type="evidence" value="ECO:0007669"/>
    <property type="project" value="UniProtKB-SubCell"/>
</dbReference>
<dbReference type="InterPro" id="IPR009056">
    <property type="entry name" value="Cyt_c-like_dom"/>
</dbReference>
<feature type="domain" description="Cytochrome c" evidence="11">
    <location>
        <begin position="212"/>
        <end position="334"/>
    </location>
</feature>
<dbReference type="PANTHER" id="PTHR30600">
    <property type="entry name" value="CYTOCHROME C PEROXIDASE-RELATED"/>
    <property type="match status" value="1"/>
</dbReference>
<name>A0A6N6RE99_9FLAO</name>
<dbReference type="PROSITE" id="PS51007">
    <property type="entry name" value="CYTC"/>
    <property type="match status" value="2"/>
</dbReference>
<evidence type="ECO:0000313" key="13">
    <source>
        <dbReference type="Proteomes" id="UP000468650"/>
    </source>
</evidence>
<keyword evidence="6" id="KW-0560">Oxidoreductase</keyword>
<feature type="domain" description="Cytochrome c" evidence="11">
    <location>
        <begin position="61"/>
        <end position="169"/>
    </location>
</feature>
<dbReference type="GO" id="GO:0020037">
    <property type="term" value="F:heme binding"/>
    <property type="evidence" value="ECO:0007669"/>
    <property type="project" value="InterPro"/>
</dbReference>
<evidence type="ECO:0000256" key="3">
    <source>
        <dbReference type="ARBA" id="ARBA00022723"/>
    </source>
</evidence>
<evidence type="ECO:0000256" key="6">
    <source>
        <dbReference type="ARBA" id="ARBA00023002"/>
    </source>
</evidence>
<keyword evidence="7 9" id="KW-0408">Iron</keyword>
<evidence type="ECO:0000256" key="8">
    <source>
        <dbReference type="PIRSR" id="PIRSR000294-1"/>
    </source>
</evidence>
<feature type="binding site" description="covalent" evidence="8">
    <location>
        <position position="83"/>
    </location>
    <ligand>
        <name>heme c</name>
        <dbReference type="ChEBI" id="CHEBI:61717"/>
        <label>1</label>
    </ligand>
</feature>
<dbReference type="InterPro" id="IPR004852">
    <property type="entry name" value="Di-haem_cyt_c_peroxidsae"/>
</dbReference>
<keyword evidence="12" id="KW-0575">Peroxidase</keyword>
<dbReference type="AlphaFoldDB" id="A0A6N6RE99"/>
<feature type="binding site" description="covalent" evidence="8">
    <location>
        <position position="86"/>
    </location>
    <ligand>
        <name>heme c</name>
        <dbReference type="ChEBI" id="CHEBI:61717"/>
        <label>1</label>
    </ligand>
</feature>
<keyword evidence="13" id="KW-1185">Reference proteome</keyword>
<comment type="PTM">
    <text evidence="8">Binds 2 heme groups per subunit.</text>
</comment>
<feature type="binding site" description="axial binding residue" evidence="9">
    <location>
        <position position="232"/>
    </location>
    <ligand>
        <name>heme c</name>
        <dbReference type="ChEBI" id="CHEBI:61717"/>
        <label>2</label>
    </ligand>
    <ligandPart>
        <name>Fe</name>
        <dbReference type="ChEBI" id="CHEBI:18248"/>
    </ligandPart>
</feature>
<evidence type="ECO:0000256" key="1">
    <source>
        <dbReference type="ARBA" id="ARBA00004418"/>
    </source>
</evidence>
<evidence type="ECO:0000259" key="11">
    <source>
        <dbReference type="PROSITE" id="PS51007"/>
    </source>
</evidence>
<feature type="binding site" description="covalent" evidence="8">
    <location>
        <position position="228"/>
    </location>
    <ligand>
        <name>heme c</name>
        <dbReference type="ChEBI" id="CHEBI:61717"/>
        <label>2</label>
    </ligand>
</feature>
<proteinExistence type="predicted"/>
<dbReference type="PROSITE" id="PS51257">
    <property type="entry name" value="PROKAR_LIPOPROTEIN"/>
    <property type="match status" value="1"/>
</dbReference>
<feature type="binding site" description="covalent" evidence="8">
    <location>
        <position position="231"/>
    </location>
    <ligand>
        <name>heme c</name>
        <dbReference type="ChEBI" id="CHEBI:61717"/>
        <label>2</label>
    </ligand>
</feature>
<dbReference type="RefSeq" id="WP_151667918.1">
    <property type="nucleotide sequence ID" value="NZ_WBVO01000009.1"/>
</dbReference>
<comment type="subcellular location">
    <subcellularLocation>
        <location evidence="1">Periplasm</location>
    </subcellularLocation>
</comment>
<dbReference type="EMBL" id="WBVO01000009">
    <property type="protein sequence ID" value="KAB2808104.1"/>
    <property type="molecule type" value="Genomic_DNA"/>
</dbReference>
<protein>
    <submittedName>
        <fullName evidence="12">Cytochrome-c peroxidase</fullName>
    </submittedName>
</protein>
<dbReference type="GO" id="GO:0004130">
    <property type="term" value="F:cytochrome-c peroxidase activity"/>
    <property type="evidence" value="ECO:0007669"/>
    <property type="project" value="TreeGrafter"/>
</dbReference>
<feature type="signal peptide" evidence="10">
    <location>
        <begin position="1"/>
        <end position="31"/>
    </location>
</feature>
<evidence type="ECO:0000256" key="5">
    <source>
        <dbReference type="ARBA" id="ARBA00022764"/>
    </source>
</evidence>
<keyword evidence="3 9" id="KW-0479">Metal-binding</keyword>
<accession>A0A6N6RE99</accession>
<feature type="chain" id="PRO_5026914687" evidence="10">
    <location>
        <begin position="32"/>
        <end position="346"/>
    </location>
</feature>
<dbReference type="GO" id="GO:0046872">
    <property type="term" value="F:metal ion binding"/>
    <property type="evidence" value="ECO:0007669"/>
    <property type="project" value="UniProtKB-KW"/>
</dbReference>
<evidence type="ECO:0000256" key="7">
    <source>
        <dbReference type="ARBA" id="ARBA00023004"/>
    </source>
</evidence>
<dbReference type="Proteomes" id="UP000468650">
    <property type="component" value="Unassembled WGS sequence"/>
</dbReference>
<evidence type="ECO:0000313" key="12">
    <source>
        <dbReference type="EMBL" id="KAB2808104.1"/>
    </source>
</evidence>
<dbReference type="GO" id="GO:0009055">
    <property type="term" value="F:electron transfer activity"/>
    <property type="evidence" value="ECO:0007669"/>
    <property type="project" value="InterPro"/>
</dbReference>
<dbReference type="InterPro" id="IPR036909">
    <property type="entry name" value="Cyt_c-like_dom_sf"/>
</dbReference>
<keyword evidence="4 10" id="KW-0732">Signal</keyword>
<evidence type="ECO:0000256" key="9">
    <source>
        <dbReference type="PIRSR" id="PIRSR000294-2"/>
    </source>
</evidence>
<dbReference type="Pfam" id="PF03150">
    <property type="entry name" value="CCP_MauG"/>
    <property type="match status" value="1"/>
</dbReference>
<dbReference type="InterPro" id="IPR051395">
    <property type="entry name" value="Cytochrome_c_Peroxidase/MauG"/>
</dbReference>
<gene>
    <name evidence="12" type="ORF">F8C67_11080</name>
</gene>
<dbReference type="SUPFAM" id="SSF46626">
    <property type="entry name" value="Cytochrome c"/>
    <property type="match status" value="2"/>
</dbReference>
<keyword evidence="2 8" id="KW-0349">Heme</keyword>
<feature type="binding site" description="axial binding residue" evidence="9">
    <location>
        <position position="87"/>
    </location>
    <ligand>
        <name>heme c</name>
        <dbReference type="ChEBI" id="CHEBI:61717"/>
        <label>1</label>
    </ligand>
    <ligandPart>
        <name>Fe</name>
        <dbReference type="ChEBI" id="CHEBI:18248"/>
    </ligandPart>
</feature>
<dbReference type="Gene3D" id="1.10.760.10">
    <property type="entry name" value="Cytochrome c-like domain"/>
    <property type="match status" value="2"/>
</dbReference>